<feature type="transmembrane region" description="Helical" evidence="5">
    <location>
        <begin position="84"/>
        <end position="107"/>
    </location>
</feature>
<dbReference type="PANTHER" id="PTHR37422:SF13">
    <property type="entry name" value="LIPOPOLYSACCHARIDE BIOSYNTHESIS PROTEIN PA4999-RELATED"/>
    <property type="match status" value="1"/>
</dbReference>
<keyword evidence="4 5" id="KW-0472">Membrane</keyword>
<dbReference type="Pfam" id="PF04932">
    <property type="entry name" value="Wzy_C"/>
    <property type="match status" value="1"/>
</dbReference>
<feature type="transmembrane region" description="Helical" evidence="5">
    <location>
        <begin position="258"/>
        <end position="276"/>
    </location>
</feature>
<feature type="transmembrane region" description="Helical" evidence="5">
    <location>
        <begin position="425"/>
        <end position="444"/>
    </location>
</feature>
<feature type="transmembrane region" description="Helical" evidence="5">
    <location>
        <begin position="366"/>
        <end position="385"/>
    </location>
</feature>
<name>A0A7I9V5L3_9ACTN</name>
<evidence type="ECO:0000256" key="3">
    <source>
        <dbReference type="ARBA" id="ARBA00022989"/>
    </source>
</evidence>
<evidence type="ECO:0000256" key="5">
    <source>
        <dbReference type="SAM" id="Phobius"/>
    </source>
</evidence>
<sequence length="451" mass="47702">MTFAGVIGYLIVLVGFGVTANAIWRRPARGLLVLAALLPFHGLLKVLPHGLVPSFWKEGLILLTLVLAVVGARGRPRGDFHAPWWPAVAALVVFGSLSAVFTAGTLAALPVKITFFYVLLVVICWFAPLTVHDRDRLVTVLMAIGVVNAVYGVVQQMLGTERLVAMGYEYGQEVREAGGMLRSFGTFNQPFPYALMLMLVILIGLSVSLNDPSRLRSKVFFWCMPLLLVGQALSVVRASFIGLITGLVVLGVIRYRVVLYALGGLAVAALPVLLLAPTSITGTIFSTASSQTRADGWKATMGSVVDNPFGKGLGTSGAAAEQLVTDGPHLPESLAVRIDGASAYAFGLPYQPDSYYMKVLVELGPIGLWLFVTFLVVSLLSAVTVSRRAVIPYDGAFAAGVAAVIAASAAASIGATLYEIFPMDAFTWLLLGAVGCIQVTAVGGRSMGVRA</sequence>
<feature type="transmembrane region" description="Helical" evidence="5">
    <location>
        <begin position="138"/>
        <end position="158"/>
    </location>
</feature>
<feature type="domain" description="O-antigen ligase-related" evidence="6">
    <location>
        <begin position="226"/>
        <end position="372"/>
    </location>
</feature>
<dbReference type="GO" id="GO:0016020">
    <property type="term" value="C:membrane"/>
    <property type="evidence" value="ECO:0007669"/>
    <property type="project" value="UniProtKB-SubCell"/>
</dbReference>
<evidence type="ECO:0000313" key="7">
    <source>
        <dbReference type="EMBL" id="GEE00350.1"/>
    </source>
</evidence>
<gene>
    <name evidence="7" type="ORF">nbrc107696_07960</name>
</gene>
<feature type="transmembrane region" description="Helical" evidence="5">
    <location>
        <begin position="397"/>
        <end position="418"/>
    </location>
</feature>
<comment type="subcellular location">
    <subcellularLocation>
        <location evidence="1">Membrane</location>
        <topology evidence="1">Multi-pass membrane protein</topology>
    </subcellularLocation>
</comment>
<dbReference type="PANTHER" id="PTHR37422">
    <property type="entry name" value="TEICHURONIC ACID BIOSYNTHESIS PROTEIN TUAE"/>
    <property type="match status" value="1"/>
</dbReference>
<feature type="transmembrane region" description="Helical" evidence="5">
    <location>
        <begin position="113"/>
        <end position="131"/>
    </location>
</feature>
<accession>A0A7I9V5L3</accession>
<keyword evidence="8" id="KW-1185">Reference proteome</keyword>
<evidence type="ECO:0000313" key="8">
    <source>
        <dbReference type="Proteomes" id="UP000444960"/>
    </source>
</evidence>
<dbReference type="InterPro" id="IPR051533">
    <property type="entry name" value="WaaL-like"/>
</dbReference>
<evidence type="ECO:0000256" key="1">
    <source>
        <dbReference type="ARBA" id="ARBA00004141"/>
    </source>
</evidence>
<organism evidence="7 8">
    <name type="scientific">Gordonia spumicola</name>
    <dbReference type="NCBI Taxonomy" id="589161"/>
    <lineage>
        <taxon>Bacteria</taxon>
        <taxon>Bacillati</taxon>
        <taxon>Actinomycetota</taxon>
        <taxon>Actinomycetes</taxon>
        <taxon>Mycobacteriales</taxon>
        <taxon>Gordoniaceae</taxon>
        <taxon>Gordonia</taxon>
    </lineage>
</organism>
<dbReference type="InterPro" id="IPR007016">
    <property type="entry name" value="O-antigen_ligase-rel_domated"/>
</dbReference>
<feature type="transmembrane region" description="Helical" evidence="5">
    <location>
        <begin position="190"/>
        <end position="207"/>
    </location>
</feature>
<keyword evidence="3 5" id="KW-1133">Transmembrane helix</keyword>
<protein>
    <recommendedName>
        <fullName evidence="6">O-antigen ligase-related domain-containing protein</fullName>
    </recommendedName>
</protein>
<dbReference type="Proteomes" id="UP000444960">
    <property type="component" value="Unassembled WGS sequence"/>
</dbReference>
<feature type="transmembrane region" description="Helical" evidence="5">
    <location>
        <begin position="31"/>
        <end position="48"/>
    </location>
</feature>
<keyword evidence="2 5" id="KW-0812">Transmembrane</keyword>
<evidence type="ECO:0000259" key="6">
    <source>
        <dbReference type="Pfam" id="PF04932"/>
    </source>
</evidence>
<comment type="caution">
    <text evidence="7">The sequence shown here is derived from an EMBL/GenBank/DDBJ whole genome shotgun (WGS) entry which is preliminary data.</text>
</comment>
<dbReference type="AlphaFoldDB" id="A0A7I9V5L3"/>
<feature type="transmembrane region" description="Helical" evidence="5">
    <location>
        <begin position="6"/>
        <end position="24"/>
    </location>
</feature>
<proteinExistence type="predicted"/>
<dbReference type="EMBL" id="BJOV01000002">
    <property type="protein sequence ID" value="GEE00350.1"/>
    <property type="molecule type" value="Genomic_DNA"/>
</dbReference>
<reference evidence="8" key="1">
    <citation type="submission" date="2019-06" db="EMBL/GenBank/DDBJ databases">
        <title>Gordonia isolated from sludge of a wastewater treatment plant.</title>
        <authorList>
            <person name="Tamura T."/>
            <person name="Aoyama K."/>
            <person name="Kang Y."/>
            <person name="Saito S."/>
            <person name="Akiyama N."/>
            <person name="Yazawa K."/>
            <person name="Gonoi T."/>
            <person name="Mikami Y."/>
        </authorList>
    </citation>
    <scope>NUCLEOTIDE SEQUENCE [LARGE SCALE GENOMIC DNA]</scope>
    <source>
        <strain evidence="8">NBRC 107696</strain>
    </source>
</reference>
<evidence type="ECO:0000256" key="2">
    <source>
        <dbReference type="ARBA" id="ARBA00022692"/>
    </source>
</evidence>
<dbReference type="RefSeq" id="WP_161894257.1">
    <property type="nucleotide sequence ID" value="NZ_BJOV01000002.1"/>
</dbReference>
<dbReference type="OrthoDB" id="4409276at2"/>
<evidence type="ECO:0000256" key="4">
    <source>
        <dbReference type="ARBA" id="ARBA00023136"/>
    </source>
</evidence>
<feature type="transmembrane region" description="Helical" evidence="5">
    <location>
        <begin position="219"/>
        <end position="252"/>
    </location>
</feature>